<evidence type="ECO:0000256" key="4">
    <source>
        <dbReference type="ARBA" id="ARBA00023306"/>
    </source>
</evidence>
<dbReference type="InterPro" id="IPR005526">
    <property type="entry name" value="Septum_form_inhib_MinC_C"/>
</dbReference>
<dbReference type="PANTHER" id="PTHR34108:SF1">
    <property type="entry name" value="SEPTUM SITE-DETERMINING PROTEIN MINC"/>
    <property type="match status" value="1"/>
</dbReference>
<reference evidence="9 10" key="1">
    <citation type="submission" date="2018-08" db="EMBL/GenBank/DDBJ databases">
        <title>A genome reference for cultivated species of the human gut microbiota.</title>
        <authorList>
            <person name="Zou Y."/>
            <person name="Xue W."/>
            <person name="Luo G."/>
        </authorList>
    </citation>
    <scope>NUCLEOTIDE SEQUENCE [LARGE SCALE GENOMIC DNA]</scope>
    <source>
        <strain evidence="9 10">TF05-5AC</strain>
    </source>
</reference>
<dbReference type="InterPro" id="IPR055219">
    <property type="entry name" value="MinC_N_1"/>
</dbReference>
<organism evidence="9 10">
    <name type="scientific">Eisenbergiella massiliensis</name>
    <dbReference type="NCBI Taxonomy" id="1720294"/>
    <lineage>
        <taxon>Bacteria</taxon>
        <taxon>Bacillati</taxon>
        <taxon>Bacillota</taxon>
        <taxon>Clostridia</taxon>
        <taxon>Lachnospirales</taxon>
        <taxon>Lachnospiraceae</taxon>
        <taxon>Eisenbergiella</taxon>
    </lineage>
</organism>
<dbReference type="Proteomes" id="UP000260812">
    <property type="component" value="Unassembled WGS sequence"/>
</dbReference>
<dbReference type="Pfam" id="PF22642">
    <property type="entry name" value="MinC_N_1"/>
    <property type="match status" value="1"/>
</dbReference>
<comment type="caution">
    <text evidence="9">The sequence shown here is derived from an EMBL/GenBank/DDBJ whole genome shotgun (WGS) entry which is preliminary data.</text>
</comment>
<dbReference type="PANTHER" id="PTHR34108">
    <property type="entry name" value="SEPTUM SITE-DETERMINING PROTEIN MINC"/>
    <property type="match status" value="1"/>
</dbReference>
<dbReference type="GO" id="GO:1901891">
    <property type="term" value="P:regulation of cell septum assembly"/>
    <property type="evidence" value="ECO:0007669"/>
    <property type="project" value="InterPro"/>
</dbReference>
<sequence>MTKEVIVKRNKYGIKLILDNHIPFPELLQLITDKFKETGNFFKDAQMALSFEGRVLTPDEQLRIIETITENTSIRIACIVDDDSALEERMRTQLEAAEYAGMPQAVAAEETSTDFYKGNLRSGQVLESYSNITLIGDVNPGAKIISHGSIVILGSLKGNACAGAAGAGNCFIFALEMKPIQLQIGDLIAKSPDKEKNPRALRKKENAAGSYAPQLATAKDGNICIEPVIKGCFNNL</sequence>
<dbReference type="AlphaFoldDB" id="A0A3E3I665"/>
<evidence type="ECO:0000256" key="3">
    <source>
        <dbReference type="ARBA" id="ARBA00023210"/>
    </source>
</evidence>
<evidence type="ECO:0000256" key="5">
    <source>
        <dbReference type="ARBA" id="ARBA00046874"/>
    </source>
</evidence>
<dbReference type="HAMAP" id="MF_00267">
    <property type="entry name" value="MinC"/>
    <property type="match status" value="1"/>
</dbReference>
<dbReference type="SUPFAM" id="SSF63848">
    <property type="entry name" value="Cell-division inhibitor MinC, C-terminal domain"/>
    <property type="match status" value="1"/>
</dbReference>
<dbReference type="Gene3D" id="2.160.20.70">
    <property type="match status" value="1"/>
</dbReference>
<evidence type="ECO:0000256" key="6">
    <source>
        <dbReference type="HAMAP-Rule" id="MF_00267"/>
    </source>
</evidence>
<dbReference type="InterPro" id="IPR016098">
    <property type="entry name" value="CAP/MinC_C"/>
</dbReference>
<dbReference type="RefSeq" id="WP_117544580.1">
    <property type="nucleotide sequence ID" value="NZ_QVLV01000006.1"/>
</dbReference>
<keyword evidence="2 6" id="KW-0132">Cell division</keyword>
<feature type="domain" description="Septum formation inhibitor MinC C-terminal" evidence="7">
    <location>
        <begin position="116"/>
        <end position="199"/>
    </location>
</feature>
<dbReference type="InterPro" id="IPR013033">
    <property type="entry name" value="MinC"/>
</dbReference>
<name>A0A3E3I665_9FIRM</name>
<gene>
    <name evidence="6" type="primary">minC</name>
    <name evidence="9" type="ORF">DXC51_11350</name>
</gene>
<evidence type="ECO:0000259" key="8">
    <source>
        <dbReference type="Pfam" id="PF22642"/>
    </source>
</evidence>
<dbReference type="EMBL" id="QVLV01000006">
    <property type="protein sequence ID" value="RGE61119.1"/>
    <property type="molecule type" value="Genomic_DNA"/>
</dbReference>
<evidence type="ECO:0000313" key="9">
    <source>
        <dbReference type="EMBL" id="RGE61119.1"/>
    </source>
</evidence>
<proteinExistence type="inferred from homology"/>
<dbReference type="InterPro" id="IPR036145">
    <property type="entry name" value="MinC_C_sf"/>
</dbReference>
<evidence type="ECO:0000256" key="1">
    <source>
        <dbReference type="ARBA" id="ARBA00006291"/>
    </source>
</evidence>
<comment type="subunit">
    <text evidence="5 6">Interacts with MinD and FtsZ.</text>
</comment>
<evidence type="ECO:0000313" key="10">
    <source>
        <dbReference type="Proteomes" id="UP000260812"/>
    </source>
</evidence>
<evidence type="ECO:0000256" key="2">
    <source>
        <dbReference type="ARBA" id="ARBA00022618"/>
    </source>
</evidence>
<keyword evidence="4 6" id="KW-0131">Cell cycle</keyword>
<dbReference type="GO" id="GO:0000902">
    <property type="term" value="P:cell morphogenesis"/>
    <property type="evidence" value="ECO:0007669"/>
    <property type="project" value="InterPro"/>
</dbReference>
<feature type="domain" description="Septum site-determining protein MinC N-terminal" evidence="8">
    <location>
        <begin position="5"/>
        <end position="79"/>
    </location>
</feature>
<protein>
    <recommendedName>
        <fullName evidence="6">Probable septum site-determining protein MinC</fullName>
    </recommendedName>
</protein>
<comment type="similarity">
    <text evidence="1 6">Belongs to the MinC family.</text>
</comment>
<dbReference type="GO" id="GO:0000917">
    <property type="term" value="P:division septum assembly"/>
    <property type="evidence" value="ECO:0007669"/>
    <property type="project" value="UniProtKB-KW"/>
</dbReference>
<accession>A0A3E3I665</accession>
<keyword evidence="10" id="KW-1185">Reference proteome</keyword>
<comment type="function">
    <text evidence="6">Cell division inhibitor that blocks the formation of polar Z ring septums. Rapidly oscillates between the poles of the cell to destabilize FtsZ filaments that have formed before they mature into polar Z rings. Prevents FtsZ polymerization.</text>
</comment>
<keyword evidence="3 6" id="KW-0717">Septation</keyword>
<dbReference type="Pfam" id="PF03775">
    <property type="entry name" value="MinC_C"/>
    <property type="match status" value="1"/>
</dbReference>
<dbReference type="GeneID" id="97987453"/>
<dbReference type="Gene3D" id="3.30.160.540">
    <property type="match status" value="1"/>
</dbReference>
<evidence type="ECO:0000259" key="7">
    <source>
        <dbReference type="Pfam" id="PF03775"/>
    </source>
</evidence>